<name>A0AAE0IMN1_9PEZI</name>
<keyword evidence="3" id="KW-1185">Reference proteome</keyword>
<keyword evidence="1" id="KW-0732">Signal</keyword>
<dbReference type="Proteomes" id="UP001286456">
    <property type="component" value="Unassembled WGS sequence"/>
</dbReference>
<dbReference type="GO" id="GO:0008081">
    <property type="term" value="F:phosphoric diester hydrolase activity"/>
    <property type="evidence" value="ECO:0007669"/>
    <property type="project" value="InterPro"/>
</dbReference>
<dbReference type="AlphaFoldDB" id="A0AAE0IMN1"/>
<reference evidence="2" key="2">
    <citation type="submission" date="2023-06" db="EMBL/GenBank/DDBJ databases">
        <authorList>
            <consortium name="Lawrence Berkeley National Laboratory"/>
            <person name="Haridas S."/>
            <person name="Hensen N."/>
            <person name="Bonometti L."/>
            <person name="Westerberg I."/>
            <person name="Brannstrom I.O."/>
            <person name="Guillou S."/>
            <person name="Cros-Aarteil S."/>
            <person name="Calhoun S."/>
            <person name="Kuo A."/>
            <person name="Mondo S."/>
            <person name="Pangilinan J."/>
            <person name="Riley R."/>
            <person name="Labutti K."/>
            <person name="Andreopoulos B."/>
            <person name="Lipzen A."/>
            <person name="Chen C."/>
            <person name="Yanf M."/>
            <person name="Daum C."/>
            <person name="Ng V."/>
            <person name="Clum A."/>
            <person name="Steindorff A."/>
            <person name="Ohm R."/>
            <person name="Martin F."/>
            <person name="Silar P."/>
            <person name="Natvig D."/>
            <person name="Lalanne C."/>
            <person name="Gautier V."/>
            <person name="Ament-Velasquez S.L."/>
            <person name="Kruys A."/>
            <person name="Hutchinson M.I."/>
            <person name="Powell A.J."/>
            <person name="Barry K."/>
            <person name="Miller A.N."/>
            <person name="Grigoriev I.V."/>
            <person name="Debuchy R."/>
            <person name="Gladieux P."/>
            <person name="Thoren M.H."/>
            <person name="Johannesson H."/>
        </authorList>
    </citation>
    <scope>NUCLEOTIDE SEQUENCE</scope>
    <source>
        <strain evidence="2">SMH4131-1</strain>
    </source>
</reference>
<dbReference type="PANTHER" id="PTHR13593">
    <property type="match status" value="1"/>
</dbReference>
<dbReference type="SUPFAM" id="SSF51695">
    <property type="entry name" value="PLC-like phosphodiesterases"/>
    <property type="match status" value="1"/>
</dbReference>
<proteinExistence type="predicted"/>
<dbReference type="InterPro" id="IPR051057">
    <property type="entry name" value="PI-PLC_domain"/>
</dbReference>
<dbReference type="GO" id="GO:0006629">
    <property type="term" value="P:lipid metabolic process"/>
    <property type="evidence" value="ECO:0007669"/>
    <property type="project" value="InterPro"/>
</dbReference>
<evidence type="ECO:0000313" key="2">
    <source>
        <dbReference type="EMBL" id="KAK3327743.1"/>
    </source>
</evidence>
<evidence type="ECO:0000256" key="1">
    <source>
        <dbReference type="SAM" id="SignalP"/>
    </source>
</evidence>
<feature type="signal peptide" evidence="1">
    <location>
        <begin position="1"/>
        <end position="21"/>
    </location>
</feature>
<dbReference type="PANTHER" id="PTHR13593:SF140">
    <property type="entry name" value="PLC-LIKE PHOSPHODIESTERASE"/>
    <property type="match status" value="1"/>
</dbReference>
<gene>
    <name evidence="2" type="ORF">B0T19DRAFT_172791</name>
</gene>
<dbReference type="EMBL" id="JAUEPO010000003">
    <property type="protein sequence ID" value="KAK3327743.1"/>
    <property type="molecule type" value="Genomic_DNA"/>
</dbReference>
<reference evidence="2" key="1">
    <citation type="journal article" date="2023" name="Mol. Phylogenet. Evol.">
        <title>Genome-scale phylogeny and comparative genomics of the fungal order Sordariales.</title>
        <authorList>
            <person name="Hensen N."/>
            <person name="Bonometti L."/>
            <person name="Westerberg I."/>
            <person name="Brannstrom I.O."/>
            <person name="Guillou S."/>
            <person name="Cros-Aarteil S."/>
            <person name="Calhoun S."/>
            <person name="Haridas S."/>
            <person name="Kuo A."/>
            <person name="Mondo S."/>
            <person name="Pangilinan J."/>
            <person name="Riley R."/>
            <person name="LaButti K."/>
            <person name="Andreopoulos B."/>
            <person name="Lipzen A."/>
            <person name="Chen C."/>
            <person name="Yan M."/>
            <person name="Daum C."/>
            <person name="Ng V."/>
            <person name="Clum A."/>
            <person name="Steindorff A."/>
            <person name="Ohm R.A."/>
            <person name="Martin F."/>
            <person name="Silar P."/>
            <person name="Natvig D.O."/>
            <person name="Lalanne C."/>
            <person name="Gautier V."/>
            <person name="Ament-Velasquez S.L."/>
            <person name="Kruys A."/>
            <person name="Hutchinson M.I."/>
            <person name="Powell A.J."/>
            <person name="Barry K."/>
            <person name="Miller A.N."/>
            <person name="Grigoriev I.V."/>
            <person name="Debuchy R."/>
            <person name="Gladieux P."/>
            <person name="Hiltunen Thoren M."/>
            <person name="Johannesson H."/>
        </authorList>
    </citation>
    <scope>NUCLEOTIDE SEQUENCE</scope>
    <source>
        <strain evidence="2">SMH4131-1</strain>
    </source>
</reference>
<dbReference type="Gene3D" id="3.20.20.190">
    <property type="entry name" value="Phosphatidylinositol (PI) phosphodiesterase"/>
    <property type="match status" value="1"/>
</dbReference>
<evidence type="ECO:0000313" key="3">
    <source>
        <dbReference type="Proteomes" id="UP001286456"/>
    </source>
</evidence>
<protein>
    <submittedName>
        <fullName evidence="2">PLC-like phosphodiesterase</fullName>
    </submittedName>
</protein>
<accession>A0AAE0IMN1</accession>
<sequence length="469" mass="49737">MAMAPMKRFACLGLLWTLCSSVDLAHCQASSSSSAASSSSSASTNAGLTVLTGTRSDALTEQATPTGPYQTFSSTITLATTSLASGSGLTSIAANGSTEVLSSATGTVTYLTGSIQSSSTRSNATATTSITAVAPKPTNTRPCNNYPELCDRKYSNITQVGCHNSPFVRTGSAAANQQLPVVDQLNDGVRFLQAQIQWPANATDGPPHFCHTSCDLLDAGPITEWLTSVKGWVASHPYDVVTILLGNGNYSTPDFFVPYIESTGLLQYIYSPPVAPLSLEDWPTLAAMILSGQRVVMFLDYMANQTAYPWLMDEFSQMWETPFDPVNTSFPCTVQRPPDLAPNDAKNRLYLMNHNLNVEVSLLGTSVMVPAVSRLNVTNNVTGDGSLGSASLNCQADWGRPPNVLNVDYYNFGGFPGSVFEVAARANNVTYNRACCGVAANGVARVRALESGGGLMGMVLLWIGVLALI</sequence>
<comment type="caution">
    <text evidence="2">The sequence shown here is derived from an EMBL/GenBank/DDBJ whole genome shotgun (WGS) entry which is preliminary data.</text>
</comment>
<dbReference type="InterPro" id="IPR017946">
    <property type="entry name" value="PLC-like_Pdiesterase_TIM-brl"/>
</dbReference>
<organism evidence="2 3">
    <name type="scientific">Cercophora scortea</name>
    <dbReference type="NCBI Taxonomy" id="314031"/>
    <lineage>
        <taxon>Eukaryota</taxon>
        <taxon>Fungi</taxon>
        <taxon>Dikarya</taxon>
        <taxon>Ascomycota</taxon>
        <taxon>Pezizomycotina</taxon>
        <taxon>Sordariomycetes</taxon>
        <taxon>Sordariomycetidae</taxon>
        <taxon>Sordariales</taxon>
        <taxon>Lasiosphaeriaceae</taxon>
        <taxon>Cercophora</taxon>
    </lineage>
</organism>
<dbReference type="Pfam" id="PF26146">
    <property type="entry name" value="PI-PLC_X"/>
    <property type="match status" value="1"/>
</dbReference>
<feature type="chain" id="PRO_5042208754" evidence="1">
    <location>
        <begin position="22"/>
        <end position="469"/>
    </location>
</feature>